<name>A0AA88HUT8_ARTSF</name>
<dbReference type="InterPro" id="IPR002259">
    <property type="entry name" value="Eqnu_transpt"/>
</dbReference>
<reference evidence="8" key="1">
    <citation type="submission" date="2023-07" db="EMBL/GenBank/DDBJ databases">
        <title>Chromosome-level genome assembly of Artemia franciscana.</title>
        <authorList>
            <person name="Jo E."/>
        </authorList>
    </citation>
    <scope>NUCLEOTIDE SEQUENCE</scope>
    <source>
        <tissue evidence="8">Whole body</tissue>
    </source>
</reference>
<gene>
    <name evidence="8" type="ORF">QYM36_006298</name>
</gene>
<dbReference type="Proteomes" id="UP001187531">
    <property type="component" value="Unassembled WGS sequence"/>
</dbReference>
<evidence type="ECO:0000256" key="2">
    <source>
        <dbReference type="ARBA" id="ARBA00007965"/>
    </source>
</evidence>
<dbReference type="EMBL" id="JAVRJZ010000010">
    <property type="protein sequence ID" value="KAK2717473.1"/>
    <property type="molecule type" value="Genomic_DNA"/>
</dbReference>
<protein>
    <submittedName>
        <fullName evidence="8">Uncharacterized protein</fullName>
    </submittedName>
</protein>
<feature type="transmembrane region" description="Helical" evidence="7">
    <location>
        <begin position="66"/>
        <end position="84"/>
    </location>
</feature>
<dbReference type="GO" id="GO:0005337">
    <property type="term" value="F:nucleoside transmembrane transporter activity"/>
    <property type="evidence" value="ECO:0007669"/>
    <property type="project" value="InterPro"/>
</dbReference>
<proteinExistence type="inferred from homology"/>
<evidence type="ECO:0000256" key="6">
    <source>
        <dbReference type="ARBA" id="ARBA00023136"/>
    </source>
</evidence>
<keyword evidence="6 7" id="KW-0472">Membrane</keyword>
<feature type="transmembrane region" description="Helical" evidence="7">
    <location>
        <begin position="105"/>
        <end position="123"/>
    </location>
</feature>
<evidence type="ECO:0000256" key="3">
    <source>
        <dbReference type="ARBA" id="ARBA00022448"/>
    </source>
</evidence>
<evidence type="ECO:0000256" key="4">
    <source>
        <dbReference type="ARBA" id="ARBA00022692"/>
    </source>
</evidence>
<dbReference type="AlphaFoldDB" id="A0AA88HUT8"/>
<sequence>MVETIYLFSHLQCNRFFGSIDNDFGTVALTRTPVYSCVLRILFTPMFLLCNYQPKGVTGTAPRNDWVYWIIGIVFGLPQDYLTSLEMMWGPKTVTPEEQSTEGKFCGAYLITGIIAAIGFSFVL</sequence>
<dbReference type="Pfam" id="PF01733">
    <property type="entry name" value="Nucleoside_tran"/>
    <property type="match status" value="1"/>
</dbReference>
<evidence type="ECO:0000256" key="7">
    <source>
        <dbReference type="SAM" id="Phobius"/>
    </source>
</evidence>
<evidence type="ECO:0000256" key="5">
    <source>
        <dbReference type="ARBA" id="ARBA00022989"/>
    </source>
</evidence>
<evidence type="ECO:0000313" key="9">
    <source>
        <dbReference type="Proteomes" id="UP001187531"/>
    </source>
</evidence>
<keyword evidence="5 7" id="KW-1133">Transmembrane helix</keyword>
<evidence type="ECO:0000256" key="1">
    <source>
        <dbReference type="ARBA" id="ARBA00004141"/>
    </source>
</evidence>
<keyword evidence="9" id="KW-1185">Reference proteome</keyword>
<comment type="similarity">
    <text evidence="2">Belongs to the SLC29A/ENT transporter (TC 2.A.57) family.</text>
</comment>
<dbReference type="GO" id="GO:0016020">
    <property type="term" value="C:membrane"/>
    <property type="evidence" value="ECO:0007669"/>
    <property type="project" value="UniProtKB-SubCell"/>
</dbReference>
<accession>A0AA88HUT8</accession>
<comment type="subcellular location">
    <subcellularLocation>
        <location evidence="1">Membrane</location>
        <topology evidence="1">Multi-pass membrane protein</topology>
    </subcellularLocation>
</comment>
<evidence type="ECO:0000313" key="8">
    <source>
        <dbReference type="EMBL" id="KAK2717473.1"/>
    </source>
</evidence>
<keyword evidence="3" id="KW-0813">Transport</keyword>
<keyword evidence="4 7" id="KW-0812">Transmembrane</keyword>
<dbReference type="PRINTS" id="PR01130">
    <property type="entry name" value="DERENTRNSPRT"/>
</dbReference>
<organism evidence="8 9">
    <name type="scientific">Artemia franciscana</name>
    <name type="common">Brine shrimp</name>
    <name type="synonym">Artemia sanfranciscana</name>
    <dbReference type="NCBI Taxonomy" id="6661"/>
    <lineage>
        <taxon>Eukaryota</taxon>
        <taxon>Metazoa</taxon>
        <taxon>Ecdysozoa</taxon>
        <taxon>Arthropoda</taxon>
        <taxon>Crustacea</taxon>
        <taxon>Branchiopoda</taxon>
        <taxon>Anostraca</taxon>
        <taxon>Artemiidae</taxon>
        <taxon>Artemia</taxon>
    </lineage>
</organism>
<comment type="caution">
    <text evidence="8">The sequence shown here is derived from an EMBL/GenBank/DDBJ whole genome shotgun (WGS) entry which is preliminary data.</text>
</comment>